<protein>
    <recommendedName>
        <fullName evidence="6">Proteasome subunit alpha type</fullName>
    </recommendedName>
</protein>
<feature type="domain" description="Proteasome alpha-type subunits" evidence="8">
    <location>
        <begin position="8"/>
        <end position="30"/>
    </location>
</feature>
<evidence type="ECO:0000256" key="6">
    <source>
        <dbReference type="RuleBase" id="RU000551"/>
    </source>
</evidence>
<organism evidence="9">
    <name type="scientific">Pelagomonas calceolata</name>
    <dbReference type="NCBI Taxonomy" id="35677"/>
    <lineage>
        <taxon>Eukaryota</taxon>
        <taxon>Sar</taxon>
        <taxon>Stramenopiles</taxon>
        <taxon>Ochrophyta</taxon>
        <taxon>Pelagophyceae</taxon>
        <taxon>Pelagomonadales</taxon>
        <taxon>Pelagomonadaceae</taxon>
        <taxon>Pelagomonas</taxon>
    </lineage>
</organism>
<evidence type="ECO:0000256" key="1">
    <source>
        <dbReference type="ARBA" id="ARBA00002000"/>
    </source>
</evidence>
<reference evidence="9" key="1">
    <citation type="submission" date="2021-01" db="EMBL/GenBank/DDBJ databases">
        <authorList>
            <person name="Corre E."/>
            <person name="Pelletier E."/>
            <person name="Niang G."/>
            <person name="Scheremetjew M."/>
            <person name="Finn R."/>
            <person name="Kale V."/>
            <person name="Holt S."/>
            <person name="Cochrane G."/>
            <person name="Meng A."/>
            <person name="Brown T."/>
            <person name="Cohen L."/>
        </authorList>
    </citation>
    <scope>NUCLEOTIDE SEQUENCE</scope>
    <source>
        <strain evidence="9">CCMP1756</strain>
    </source>
</reference>
<accession>A0A7S4E6P3</accession>
<dbReference type="EMBL" id="HBIW01009641">
    <property type="protein sequence ID" value="CAE0692789.1"/>
    <property type="molecule type" value="Transcribed_RNA"/>
</dbReference>
<dbReference type="Pfam" id="PF10584">
    <property type="entry name" value="Proteasome_A_N"/>
    <property type="match status" value="1"/>
</dbReference>
<dbReference type="InterPro" id="IPR023332">
    <property type="entry name" value="Proteasome_alpha-type"/>
</dbReference>
<proteinExistence type="inferred from homology"/>
<evidence type="ECO:0000313" key="11">
    <source>
        <dbReference type="Proteomes" id="UP000789595"/>
    </source>
</evidence>
<dbReference type="OrthoDB" id="431557at2759"/>
<evidence type="ECO:0000313" key="9">
    <source>
        <dbReference type="EMBL" id="CAE0692789.1"/>
    </source>
</evidence>
<feature type="compositionally biased region" description="Acidic residues" evidence="7">
    <location>
        <begin position="246"/>
        <end position="260"/>
    </location>
</feature>
<dbReference type="InterPro" id="IPR050115">
    <property type="entry name" value="Proteasome_alpha"/>
</dbReference>
<dbReference type="SMART" id="SM00948">
    <property type="entry name" value="Proteasome_A_N"/>
    <property type="match status" value="1"/>
</dbReference>
<gene>
    <name evidence="9" type="ORF">PCAL00307_LOCUS8225</name>
    <name evidence="10" type="ORF">PECAL_5P15320</name>
</gene>
<feature type="region of interest" description="Disordered" evidence="7">
    <location>
        <begin position="240"/>
        <end position="260"/>
    </location>
</feature>
<dbReference type="PROSITE" id="PS00388">
    <property type="entry name" value="PROTEASOME_ALPHA_1"/>
    <property type="match status" value="1"/>
</dbReference>
<dbReference type="CDD" id="cd03751">
    <property type="entry name" value="proteasome_alpha_type_3"/>
    <property type="match status" value="1"/>
</dbReference>
<dbReference type="InterPro" id="IPR029055">
    <property type="entry name" value="Ntn_hydrolases_N"/>
</dbReference>
<keyword evidence="3 5" id="KW-0647">Proteasome</keyword>
<dbReference type="GO" id="GO:0019773">
    <property type="term" value="C:proteasome core complex, alpha-subunit complex"/>
    <property type="evidence" value="ECO:0007669"/>
    <property type="project" value="UniProtKB-UniRule"/>
</dbReference>
<dbReference type="GO" id="GO:0005737">
    <property type="term" value="C:cytoplasm"/>
    <property type="evidence" value="ECO:0007669"/>
    <property type="project" value="UniProtKB-SubCell"/>
</dbReference>
<dbReference type="PANTHER" id="PTHR11599">
    <property type="entry name" value="PROTEASOME SUBUNIT ALPHA/BETA"/>
    <property type="match status" value="1"/>
</dbReference>
<dbReference type="GO" id="GO:0005634">
    <property type="term" value="C:nucleus"/>
    <property type="evidence" value="ECO:0007669"/>
    <property type="project" value="UniProtKB-SubCell"/>
</dbReference>
<evidence type="ECO:0000256" key="7">
    <source>
        <dbReference type="SAM" id="MobiDB-lite"/>
    </source>
</evidence>
<comment type="similarity">
    <text evidence="5 6">Belongs to the peptidase T1A family.</text>
</comment>
<dbReference type="PROSITE" id="PS51475">
    <property type="entry name" value="PROTEASOME_ALPHA_2"/>
    <property type="match status" value="1"/>
</dbReference>
<dbReference type="InterPro" id="IPR000426">
    <property type="entry name" value="Proteasome_asu_N"/>
</dbReference>
<dbReference type="Gene3D" id="3.60.20.10">
    <property type="entry name" value="Glutamine Phosphoribosylpyrophosphate, subunit 1, domain 1"/>
    <property type="match status" value="1"/>
</dbReference>
<dbReference type="SUPFAM" id="SSF56235">
    <property type="entry name" value="N-terminal nucleophile aminohydrolases (Ntn hydrolases)"/>
    <property type="match status" value="1"/>
</dbReference>
<dbReference type="GO" id="GO:0006511">
    <property type="term" value="P:ubiquitin-dependent protein catabolic process"/>
    <property type="evidence" value="ECO:0007669"/>
    <property type="project" value="InterPro"/>
</dbReference>
<dbReference type="Proteomes" id="UP000789595">
    <property type="component" value="Unassembled WGS sequence"/>
</dbReference>
<evidence type="ECO:0000256" key="3">
    <source>
        <dbReference type="ARBA" id="ARBA00022942"/>
    </source>
</evidence>
<name>A0A7S4E6P3_9STRA</name>
<evidence type="ECO:0000313" key="10">
    <source>
        <dbReference type="EMBL" id="CAH0376934.1"/>
    </source>
</evidence>
<evidence type="ECO:0000256" key="2">
    <source>
        <dbReference type="ARBA" id="ARBA00022490"/>
    </source>
</evidence>
<comment type="subcellular location">
    <subcellularLocation>
        <location evidence="6">Cytoplasm</location>
    </subcellularLocation>
    <subcellularLocation>
        <location evidence="6">Nucleus</location>
    </subcellularLocation>
</comment>
<keyword evidence="11" id="KW-1185">Reference proteome</keyword>
<dbReference type="InterPro" id="IPR001353">
    <property type="entry name" value="Proteasome_sua/b"/>
</dbReference>
<comment type="function">
    <text evidence="1">The proteasome is a multicatalytic proteinase complex which is characterized by its ability to cleave peptides with Arg, Phe, Tyr, Leu, and Glu adjacent to the leaving group at neutral or slightly basic pH. The proteasome has an ATP-dependent proteolytic activity.</text>
</comment>
<dbReference type="Pfam" id="PF00227">
    <property type="entry name" value="Proteasome"/>
    <property type="match status" value="1"/>
</dbReference>
<evidence type="ECO:0000256" key="4">
    <source>
        <dbReference type="ARBA" id="ARBA00023242"/>
    </source>
</evidence>
<sequence>MASTGAGYDLSPTTFSPDGRIFQVEYATKAVENSGTVVGIRCADGVVLGVEKVMLSKMLLPSSNRRVAAVAPHAGVAQAGSTADGRQVVARARDECDSYDDTYGIEIPPSVLAQRLAEYVHYFTIHGALRPFGASTMIAAYDARKKTHELYVLEPTGVCLRYFGAALGKGRQSAKSEIEKLDLTKLTCREALKEIAKMIHTTHDDAKDKPFILEFAWLCEETEWKYGLVPQDLIDEADAWAKKELESDDEDDDGDEEMAS</sequence>
<reference evidence="10" key="2">
    <citation type="submission" date="2021-11" db="EMBL/GenBank/DDBJ databases">
        <authorList>
            <consortium name="Genoscope - CEA"/>
            <person name="William W."/>
        </authorList>
    </citation>
    <scope>NUCLEOTIDE SEQUENCE</scope>
</reference>
<keyword evidence="4 6" id="KW-0539">Nucleus</keyword>
<evidence type="ECO:0000259" key="8">
    <source>
        <dbReference type="PROSITE" id="PS00388"/>
    </source>
</evidence>
<evidence type="ECO:0000256" key="5">
    <source>
        <dbReference type="PROSITE-ProRule" id="PRU00808"/>
    </source>
</evidence>
<dbReference type="EMBL" id="CAKKNE010000005">
    <property type="protein sequence ID" value="CAH0376934.1"/>
    <property type="molecule type" value="Genomic_DNA"/>
</dbReference>
<comment type="subunit">
    <text evidence="6">The 26S proteasome consists of a 20S proteasome core and two 19S regulatory subunits.</text>
</comment>
<keyword evidence="2 6" id="KW-0963">Cytoplasm</keyword>
<dbReference type="AlphaFoldDB" id="A0A7S4E6P3"/>
<dbReference type="FunFam" id="3.60.20.10:FF:000007">
    <property type="entry name" value="Proteasome subunit alpha type"/>
    <property type="match status" value="1"/>
</dbReference>